<feature type="region of interest" description="Disordered" evidence="1">
    <location>
        <begin position="543"/>
        <end position="609"/>
    </location>
</feature>
<proteinExistence type="predicted"/>
<reference evidence="2 3" key="1">
    <citation type="journal article" date="2018" name="BMC Genomics">
        <title>Comparative genome analyses reveal sequence features reflecting distinct modes of host-adaptation between dicot and monocot powdery mildew.</title>
        <authorList>
            <person name="Wu Y."/>
            <person name="Ma X."/>
            <person name="Pan Z."/>
            <person name="Kale S.D."/>
            <person name="Song Y."/>
            <person name="King H."/>
            <person name="Zhang Q."/>
            <person name="Presley C."/>
            <person name="Deng X."/>
            <person name="Wei C.I."/>
            <person name="Xiao S."/>
        </authorList>
    </citation>
    <scope>NUCLEOTIDE SEQUENCE [LARGE SCALE GENOMIC DNA]</scope>
    <source>
        <strain evidence="2">UCSC1</strain>
    </source>
</reference>
<evidence type="ECO:0000313" key="2">
    <source>
        <dbReference type="EMBL" id="RKF56764.1"/>
    </source>
</evidence>
<name>A0A420HH01_9PEZI</name>
<feature type="region of interest" description="Disordered" evidence="1">
    <location>
        <begin position="720"/>
        <end position="741"/>
    </location>
</feature>
<feature type="region of interest" description="Disordered" evidence="1">
    <location>
        <begin position="377"/>
        <end position="415"/>
    </location>
</feature>
<feature type="compositionally biased region" description="Polar residues" evidence="1">
    <location>
        <begin position="1038"/>
        <end position="1047"/>
    </location>
</feature>
<accession>A0A420HH01</accession>
<organism evidence="2 3">
    <name type="scientific">Golovinomyces cichoracearum</name>
    <dbReference type="NCBI Taxonomy" id="62708"/>
    <lineage>
        <taxon>Eukaryota</taxon>
        <taxon>Fungi</taxon>
        <taxon>Dikarya</taxon>
        <taxon>Ascomycota</taxon>
        <taxon>Pezizomycotina</taxon>
        <taxon>Leotiomycetes</taxon>
        <taxon>Erysiphales</taxon>
        <taxon>Erysiphaceae</taxon>
        <taxon>Golovinomyces</taxon>
    </lineage>
</organism>
<evidence type="ECO:0000256" key="1">
    <source>
        <dbReference type="SAM" id="MobiDB-lite"/>
    </source>
</evidence>
<comment type="caution">
    <text evidence="2">The sequence shown here is derived from an EMBL/GenBank/DDBJ whole genome shotgun (WGS) entry which is preliminary data.</text>
</comment>
<feature type="compositionally biased region" description="Basic and acidic residues" evidence="1">
    <location>
        <begin position="800"/>
        <end position="829"/>
    </location>
</feature>
<dbReference type="AlphaFoldDB" id="A0A420HH01"/>
<feature type="compositionally biased region" description="Low complexity" evidence="1">
    <location>
        <begin position="1006"/>
        <end position="1018"/>
    </location>
</feature>
<feature type="compositionally biased region" description="Polar residues" evidence="1">
    <location>
        <begin position="249"/>
        <end position="259"/>
    </location>
</feature>
<feature type="compositionally biased region" description="Polar residues" evidence="1">
    <location>
        <begin position="447"/>
        <end position="466"/>
    </location>
</feature>
<gene>
    <name evidence="2" type="ORF">GcC1_194006</name>
</gene>
<feature type="region of interest" description="Disordered" evidence="1">
    <location>
        <begin position="438"/>
        <end position="467"/>
    </location>
</feature>
<feature type="compositionally biased region" description="Basic and acidic residues" evidence="1">
    <location>
        <begin position="123"/>
        <end position="133"/>
    </location>
</feature>
<feature type="compositionally biased region" description="Polar residues" evidence="1">
    <location>
        <begin position="580"/>
        <end position="598"/>
    </location>
</feature>
<feature type="region of interest" description="Disordered" evidence="1">
    <location>
        <begin position="249"/>
        <end position="277"/>
    </location>
</feature>
<dbReference type="OrthoDB" id="3526078at2759"/>
<feature type="compositionally biased region" description="Acidic residues" evidence="1">
    <location>
        <begin position="1054"/>
        <end position="1063"/>
    </location>
</feature>
<feature type="region of interest" description="Disordered" evidence="1">
    <location>
        <begin position="114"/>
        <end position="163"/>
    </location>
</feature>
<protein>
    <submittedName>
        <fullName evidence="2">Uncharacterized protein</fullName>
    </submittedName>
</protein>
<dbReference type="Proteomes" id="UP000285405">
    <property type="component" value="Unassembled WGS sequence"/>
</dbReference>
<feature type="region of interest" description="Disordered" evidence="1">
    <location>
        <begin position="218"/>
        <end position="237"/>
    </location>
</feature>
<dbReference type="EMBL" id="MCBR01019430">
    <property type="protein sequence ID" value="RKF56764.1"/>
    <property type="molecule type" value="Genomic_DNA"/>
</dbReference>
<feature type="compositionally biased region" description="Basic and acidic residues" evidence="1">
    <location>
        <begin position="377"/>
        <end position="386"/>
    </location>
</feature>
<feature type="compositionally biased region" description="Low complexity" evidence="1">
    <location>
        <begin position="843"/>
        <end position="854"/>
    </location>
</feature>
<sequence>MGPPVLPAYSLRVQLFSPLSYSSDDKPQRNFRVVASPEMTVREFCMEASRIHEINYGYPLAIKKVQDDQAFDVTQSEILGNLFSASSIIRVVQASKHPGIRDSIPPTSALRFNPAVTQKKRRHCDDGMTERVSSRKPNKRQRLFEIDPDNPLPSRESDTTPPPGYLSHAQVVNVMKRFGIPSKQISRKSTLQVSETPEHLTSLEFQKPKIPEKLSTLVLPNLPSTPDSRSENVGLGNLSRNNFCRVESLRSSADNARQQTDSEDSGKISSSPSTRRSISLGQNHAQLNLISLQSPQEMSSVSETRSVNELCSSNLQISSAENIISDEPSNVHQVFKKSVLMSQQSPSDSGDCENSEKKNCNSPVMHQLKTEDQIEPRNYGFDHHSNSPELSEIYSEEESKSKQNHPTQGKILQGQKICEEEDPSATTAKTEKLPNMKKNCRKDSTRNRNSTTKTLSMDVSSMQKNEVQQERVVDENNGSSIPNNGEKIQYKEGQNAENGYEKNHAENGYEKNHAVSEAKVELQKPAFSVEKSWEDLKYDFTRSPNLNQSKYASPASLKLSKDSKPSSIVPPRNGKVNPALKSSQAETSSPLQSSNLEITPTYDHVDNSNSSMNVRKVSFIENVKKVTSTKLPSRILPNISAPSEIKGSVQKNSQLQKKSFTPILPPKKLLNPPVHVTARDSCKTLTSESKVTPTTKFLPPTKVTPVLPPKKPLAVISNSKHRNSPISTSVSNDARLAKSPSKILDQKKSFLPETRKLAGDINDSSCAVSKNTGSPPNHQKIHYKTTNDNYPQSMELEPSLNEKSELDVRVDDMNRDGTESQNSTERDSRSPVAFYHNSQLPKTQQTSATSSTDSQSEDEDSPESESDEDHENTNQELFKLNSDFRPESNLGIRFSPKRRTIIPGSKEDISKVQVPNSSPPTNLGTSPNRLTKSNTAQNSYQKAHSSPSSTAVYGSIKVPSSSDTRKPQFGFGASLSAIHRSGGLVGMPNPNLKPNGHKNFAPQLKTNSGSENSDTESSSSDDEHQSETELIGRPSISVPKNDSNPSVESKFDSDSESNSDSEDSDVKGKLTEQEAKNELFAKINDLTKNSYNLKVADVGKKNTQTRSDIRSTQTILPPQFSSDSKAAEIAKRSSNAANKYTQGYVFSQPTI</sequence>
<feature type="compositionally biased region" description="Polar residues" evidence="1">
    <location>
        <begin position="762"/>
        <end position="777"/>
    </location>
</feature>
<feature type="region of interest" description="Disordered" evidence="1">
    <location>
        <begin position="982"/>
        <end position="1072"/>
    </location>
</feature>
<feature type="region of interest" description="Disordered" evidence="1">
    <location>
        <begin position="762"/>
        <end position="970"/>
    </location>
</feature>
<evidence type="ECO:0000313" key="3">
    <source>
        <dbReference type="Proteomes" id="UP000285405"/>
    </source>
</evidence>
<feature type="compositionally biased region" description="Low complexity" evidence="1">
    <location>
        <begin position="267"/>
        <end position="277"/>
    </location>
</feature>
<feature type="compositionally biased region" description="Acidic residues" evidence="1">
    <location>
        <begin position="855"/>
        <end position="870"/>
    </location>
</feature>
<feature type="compositionally biased region" description="Polar residues" evidence="1">
    <location>
        <begin position="913"/>
        <end position="962"/>
    </location>
</feature>